<feature type="signal peptide" evidence="6">
    <location>
        <begin position="1"/>
        <end position="22"/>
    </location>
</feature>
<feature type="domain" description="LysM" evidence="7">
    <location>
        <begin position="279"/>
        <end position="323"/>
    </location>
</feature>
<dbReference type="SMART" id="SM00047">
    <property type="entry name" value="LYZ2"/>
    <property type="match status" value="1"/>
</dbReference>
<dbReference type="Pfam" id="PF01832">
    <property type="entry name" value="Glucosaminidase"/>
    <property type="match status" value="1"/>
</dbReference>
<proteinExistence type="predicted"/>
<feature type="chain" id="PRO_5038045446" description="Peptidoglycan hydrolase" evidence="6">
    <location>
        <begin position="23"/>
        <end position="619"/>
    </location>
</feature>
<dbReference type="Pfam" id="PF01476">
    <property type="entry name" value="LysM"/>
    <property type="match status" value="2"/>
</dbReference>
<evidence type="ECO:0000313" key="8">
    <source>
        <dbReference type="EMBL" id="ACU64310.1"/>
    </source>
</evidence>
<feature type="domain" description="LysM" evidence="7">
    <location>
        <begin position="573"/>
        <end position="616"/>
    </location>
</feature>
<evidence type="ECO:0000313" key="9">
    <source>
        <dbReference type="Proteomes" id="UP000002215"/>
    </source>
</evidence>
<feature type="compositionally biased region" description="Basic and acidic residues" evidence="5">
    <location>
        <begin position="364"/>
        <end position="379"/>
    </location>
</feature>
<dbReference type="Gene3D" id="1.10.530.10">
    <property type="match status" value="1"/>
</dbReference>
<evidence type="ECO:0000256" key="1">
    <source>
        <dbReference type="ARBA" id="ARBA00022529"/>
    </source>
</evidence>
<dbReference type="SUPFAM" id="SSF54106">
    <property type="entry name" value="LysM domain"/>
    <property type="match status" value="1"/>
</dbReference>
<dbReference type="OrthoDB" id="977752at2"/>
<dbReference type="InterPro" id="IPR051056">
    <property type="entry name" value="Glycosyl_Hydrolase_73"/>
</dbReference>
<feature type="region of interest" description="Disordered" evidence="5">
    <location>
        <begin position="364"/>
        <end position="572"/>
    </location>
</feature>
<feature type="compositionally biased region" description="Low complexity" evidence="5">
    <location>
        <begin position="447"/>
        <end position="469"/>
    </location>
</feature>
<gene>
    <name evidence="8" type="ordered locus">Cpin_6909</name>
</gene>
<dbReference type="InterPro" id="IPR036779">
    <property type="entry name" value="LysM_dom_sf"/>
</dbReference>
<dbReference type="EMBL" id="CP001699">
    <property type="protein sequence ID" value="ACU64310.1"/>
    <property type="molecule type" value="Genomic_DNA"/>
</dbReference>
<dbReference type="InterPro" id="IPR018392">
    <property type="entry name" value="LysM"/>
</dbReference>
<evidence type="ECO:0000256" key="3">
    <source>
        <dbReference type="ARBA" id="ARBA00022801"/>
    </source>
</evidence>
<dbReference type="GO" id="GO:0042742">
    <property type="term" value="P:defense response to bacterium"/>
    <property type="evidence" value="ECO:0007669"/>
    <property type="project" value="UniProtKB-KW"/>
</dbReference>
<dbReference type="RefSeq" id="WP_012794473.1">
    <property type="nucleotide sequence ID" value="NC_013132.1"/>
</dbReference>
<accession>A0A979H1E5</accession>
<dbReference type="GO" id="GO:0031640">
    <property type="term" value="P:killing of cells of another organism"/>
    <property type="evidence" value="ECO:0007669"/>
    <property type="project" value="UniProtKB-KW"/>
</dbReference>
<feature type="region of interest" description="Disordered" evidence="5">
    <location>
        <begin position="329"/>
        <end position="352"/>
    </location>
</feature>
<feature type="compositionally biased region" description="Low complexity" evidence="5">
    <location>
        <begin position="494"/>
        <end position="514"/>
    </location>
</feature>
<reference evidence="9" key="1">
    <citation type="submission" date="2009-08" db="EMBL/GenBank/DDBJ databases">
        <title>The complete genome of Chitinophaga pinensis DSM 2588.</title>
        <authorList>
            <consortium name="US DOE Joint Genome Institute (JGI-PGF)"/>
            <person name="Lucas S."/>
            <person name="Copeland A."/>
            <person name="Lapidus A."/>
            <person name="Glavina del Rio T."/>
            <person name="Dalin E."/>
            <person name="Tice H."/>
            <person name="Bruce D."/>
            <person name="Goodwin L."/>
            <person name="Pitluck S."/>
            <person name="Kyrpides N."/>
            <person name="Mavromatis K."/>
            <person name="Ivanova N."/>
            <person name="Mikhailova N."/>
            <person name="Sims D."/>
            <person name="Meinche L."/>
            <person name="Brettin T."/>
            <person name="Detter J.C."/>
            <person name="Han C."/>
            <person name="Larimer F."/>
            <person name="Land M."/>
            <person name="Hauser L."/>
            <person name="Markowitz V."/>
            <person name="Cheng J.-F."/>
            <person name="Hugenholtz P."/>
            <person name="Woyke T."/>
            <person name="Wu D."/>
            <person name="Spring S."/>
            <person name="Klenk H.-P."/>
            <person name="Eisen J.A."/>
        </authorList>
    </citation>
    <scope>NUCLEOTIDE SEQUENCE [LARGE SCALE GENOMIC DNA]</scope>
    <source>
        <strain evidence="9">ATCC 43595 / DSM 2588 / LMG 13176 / NBRC 15968 / NCIMB 11800 / UQM 2034</strain>
    </source>
</reference>
<feature type="compositionally biased region" description="Low complexity" evidence="5">
    <location>
        <begin position="380"/>
        <end position="391"/>
    </location>
</feature>
<evidence type="ECO:0000259" key="7">
    <source>
        <dbReference type="PROSITE" id="PS51782"/>
    </source>
</evidence>
<keyword evidence="6" id="KW-0732">Signal</keyword>
<evidence type="ECO:0000256" key="2">
    <source>
        <dbReference type="ARBA" id="ARBA00022638"/>
    </source>
</evidence>
<dbReference type="CDD" id="cd00118">
    <property type="entry name" value="LysM"/>
    <property type="match status" value="2"/>
</dbReference>
<dbReference type="PANTHER" id="PTHR33308:SF9">
    <property type="entry name" value="PEPTIDOGLYCAN HYDROLASE FLGJ"/>
    <property type="match status" value="1"/>
</dbReference>
<evidence type="ECO:0000256" key="5">
    <source>
        <dbReference type="SAM" id="MobiDB-lite"/>
    </source>
</evidence>
<dbReference type="Proteomes" id="UP000002215">
    <property type="component" value="Chromosome"/>
</dbReference>
<reference evidence="8 9" key="2">
    <citation type="journal article" date="2010" name="Stand. Genomic Sci.">
        <title>Complete genome sequence of Chitinophaga pinensis type strain (UQM 2034).</title>
        <authorList>
            <person name="Glavina Del Rio T."/>
            <person name="Abt B."/>
            <person name="Spring S."/>
            <person name="Lapidus A."/>
            <person name="Nolan M."/>
            <person name="Tice H."/>
            <person name="Copeland A."/>
            <person name="Cheng J.F."/>
            <person name="Chen F."/>
            <person name="Bruce D."/>
            <person name="Goodwin L."/>
            <person name="Pitluck S."/>
            <person name="Ivanova N."/>
            <person name="Mavromatis K."/>
            <person name="Mikhailova N."/>
            <person name="Pati A."/>
            <person name="Chen A."/>
            <person name="Palaniappan K."/>
            <person name="Land M."/>
            <person name="Hauser L."/>
            <person name="Chang Y.J."/>
            <person name="Jeffries C.D."/>
            <person name="Chain P."/>
            <person name="Saunders E."/>
            <person name="Detter J.C."/>
            <person name="Brettin T."/>
            <person name="Rohde M."/>
            <person name="Goker M."/>
            <person name="Bristow J."/>
            <person name="Eisen J.A."/>
            <person name="Markowitz V."/>
            <person name="Hugenholtz P."/>
            <person name="Kyrpides N.C."/>
            <person name="Klenk H.P."/>
            <person name="Lucas S."/>
        </authorList>
    </citation>
    <scope>NUCLEOTIDE SEQUENCE [LARGE SCALE GENOMIC DNA]</scope>
    <source>
        <strain evidence="9">ATCC 43595 / DSM 2588 / LMG 13176 / NBRC 15968 / NCIMB 11800 / UQM 2034</strain>
    </source>
</reference>
<evidence type="ECO:0000256" key="6">
    <source>
        <dbReference type="SAM" id="SignalP"/>
    </source>
</evidence>
<dbReference type="InterPro" id="IPR002901">
    <property type="entry name" value="MGlyc_endo_b_GlcNAc-like_dom"/>
</dbReference>
<evidence type="ECO:0000256" key="4">
    <source>
        <dbReference type="ARBA" id="ARBA00032108"/>
    </source>
</evidence>
<dbReference type="KEGG" id="cpi:Cpin_6909"/>
<feature type="compositionally biased region" description="Polar residues" evidence="5">
    <location>
        <begin position="471"/>
        <end position="487"/>
    </location>
</feature>
<feature type="compositionally biased region" description="Low complexity" evidence="5">
    <location>
        <begin position="418"/>
        <end position="440"/>
    </location>
</feature>
<dbReference type="GO" id="GO:0004040">
    <property type="term" value="F:amidase activity"/>
    <property type="evidence" value="ECO:0007669"/>
    <property type="project" value="InterPro"/>
</dbReference>
<dbReference type="SMART" id="SM00257">
    <property type="entry name" value="LysM"/>
    <property type="match status" value="2"/>
</dbReference>
<dbReference type="PROSITE" id="PS51257">
    <property type="entry name" value="PROKAR_LIPOPROTEIN"/>
    <property type="match status" value="1"/>
</dbReference>
<dbReference type="PROSITE" id="PS51782">
    <property type="entry name" value="LYSM"/>
    <property type="match status" value="2"/>
</dbReference>
<sequence>MQLRRTVLVCSFLLGCMSLLKAQTQTTQQYIAKFKDIAIDEMQRSGVPASIKLAQGILETQSGNGWLVQNSNNHFGIKCKNNWTGESVRYDDDARQECFRKYGSAADSYKDHSDFLRNNPRYAFLFQFQEEDYKSWAYGLKQAGYATSTTYPQQLIKLIEDYNLQQYTLEGEGVTKAGSSGAKTGEEMVGYKPVKPSSPVASTTKPSAVSAANSPKGIFQINDRKVIVVPAGTSLIQVANDRDIKLRNLVHYNDLENDNPLKKDSYLFLQKKAKSGKNDYHTVAPGETMYDIAQTEGIQLRWLRRRNKMKEGQEPEAGERLALQGYANKAPKLGKNPPPEDPTIGDLDPGKIMDDVKAEIERERQEEMAMQKADEERRQQQAAAQGGLPAGMMDDLKKIGDVKTNGTAAQGTPAASKPATTQSSAPAQTTPTGTQPTQSANTQPSSPAQTKPAQTTPTGTQPAQTTPVASQPVSSSRPENTTPSNTEPAPPVQTQPVTTPASTTPAQTAPAQPVNTSRPANTPPVEEPASPAGTTPAAPVQPVSSQPAPATTPAQPATPPSETKGPIREGNSLYHEVQTKETLYAIAKRYGVTVEQLQQWNHLESFDIKIGQRLLVGKI</sequence>
<keyword evidence="2" id="KW-0081">Bacteriolytic enzyme</keyword>
<dbReference type="Gene3D" id="3.10.350.10">
    <property type="entry name" value="LysM domain"/>
    <property type="match status" value="2"/>
</dbReference>
<dbReference type="AlphaFoldDB" id="A0A979H1E5"/>
<protein>
    <recommendedName>
        <fullName evidence="4">Peptidoglycan hydrolase</fullName>
    </recommendedName>
</protein>
<feature type="compositionally biased region" description="Low complexity" evidence="5">
    <location>
        <begin position="528"/>
        <end position="555"/>
    </location>
</feature>
<organism evidence="8 9">
    <name type="scientific">Chitinophaga pinensis (strain ATCC 43595 / DSM 2588 / LMG 13176 / NBRC 15968 / NCIMB 11800 / UQM 2034)</name>
    <dbReference type="NCBI Taxonomy" id="485918"/>
    <lineage>
        <taxon>Bacteria</taxon>
        <taxon>Pseudomonadati</taxon>
        <taxon>Bacteroidota</taxon>
        <taxon>Chitinophagia</taxon>
        <taxon>Chitinophagales</taxon>
        <taxon>Chitinophagaceae</taxon>
        <taxon>Chitinophaga</taxon>
    </lineage>
</organism>
<dbReference type="PANTHER" id="PTHR33308">
    <property type="entry name" value="PEPTIDOGLYCAN HYDROLASE FLGJ"/>
    <property type="match status" value="1"/>
</dbReference>
<keyword evidence="3" id="KW-0378">Hydrolase</keyword>
<name>A0A979H1E5_CHIPD</name>
<keyword evidence="1" id="KW-0929">Antimicrobial</keyword>